<keyword evidence="2" id="KW-0732">Signal</keyword>
<dbReference type="KEGG" id="alti:ALE3EI_2112"/>
<keyword evidence="1" id="KW-1133">Transmembrane helix</keyword>
<dbReference type="InterPro" id="IPR000326">
    <property type="entry name" value="PAP2/HPO"/>
</dbReference>
<evidence type="ECO:0000313" key="4">
    <source>
        <dbReference type="EMBL" id="QNJ98659.1"/>
    </source>
</evidence>
<feature type="signal peptide" evidence="2">
    <location>
        <begin position="1"/>
        <end position="19"/>
    </location>
</feature>
<proteinExistence type="predicted"/>
<dbReference type="EMBL" id="CP052909">
    <property type="protein sequence ID" value="QNJ98659.1"/>
    <property type="molecule type" value="Genomic_DNA"/>
</dbReference>
<feature type="chain" id="PRO_5028930337" description="Phosphatidic acid phosphatase type 2/haloperoxidase domain-containing protein" evidence="2">
    <location>
        <begin position="20"/>
        <end position="273"/>
    </location>
</feature>
<evidence type="ECO:0000259" key="3">
    <source>
        <dbReference type="Pfam" id="PF01569"/>
    </source>
</evidence>
<organism evidence="4 5">
    <name type="scientific">Constantimarinum furrinae</name>
    <dbReference type="NCBI Taxonomy" id="2562285"/>
    <lineage>
        <taxon>Bacteria</taxon>
        <taxon>Pseudomonadati</taxon>
        <taxon>Bacteroidota</taxon>
        <taxon>Flavobacteriia</taxon>
        <taxon>Flavobacteriales</taxon>
        <taxon>Flavobacteriaceae</taxon>
        <taxon>Altibacter/Constantimarinum group</taxon>
        <taxon>Constantimarinum</taxon>
    </lineage>
</organism>
<feature type="transmembrane region" description="Helical" evidence="1">
    <location>
        <begin position="166"/>
        <end position="185"/>
    </location>
</feature>
<evidence type="ECO:0000256" key="2">
    <source>
        <dbReference type="SAM" id="SignalP"/>
    </source>
</evidence>
<keyword evidence="1" id="KW-0472">Membrane</keyword>
<dbReference type="InterPro" id="IPR036938">
    <property type="entry name" value="PAP2/HPO_sf"/>
</dbReference>
<dbReference type="SUPFAM" id="SSF48317">
    <property type="entry name" value="Acid phosphatase/Vanadium-dependent haloperoxidase"/>
    <property type="match status" value="1"/>
</dbReference>
<evidence type="ECO:0000256" key="1">
    <source>
        <dbReference type="SAM" id="Phobius"/>
    </source>
</evidence>
<feature type="transmembrane region" description="Helical" evidence="1">
    <location>
        <begin position="35"/>
        <end position="51"/>
    </location>
</feature>
<feature type="domain" description="Phosphatidic acid phosphatase type 2/haloperoxidase" evidence="3">
    <location>
        <begin position="118"/>
        <end position="246"/>
    </location>
</feature>
<dbReference type="Pfam" id="PF01569">
    <property type="entry name" value="PAP2"/>
    <property type="match status" value="1"/>
</dbReference>
<evidence type="ECO:0000313" key="5">
    <source>
        <dbReference type="Proteomes" id="UP000515514"/>
    </source>
</evidence>
<sequence length="273" mass="29892">MKKYILLPAFLLVFICSNAQESDSPYQLDWTTDAIWTGLGLAGSAGGLLLIQNKDDMTMEEFNNLNIDDINGIDRWAAGNHSESASNLSDIPFGISFATPFVFLFDDKMNDHTGQIAVLYLETLGTTATMYTLTAGLIDRSRPYVYDDSGDTPLERRLSNNGQRSFYAGHVAASAAATFFAAKVYSDFNPDSPAKPWIWAGAATVPAVVAYLRIEAGQHFLTDVTLGYVLGAATGILVPELHKKKNDNISIYPVSGESRTGDRYKAMTMRITF</sequence>
<dbReference type="AlphaFoldDB" id="A0A7G8PWE3"/>
<dbReference type="RefSeq" id="WP_186988489.1">
    <property type="nucleotide sequence ID" value="NZ_CP052909.1"/>
</dbReference>
<name>A0A7G8PWE3_9FLAO</name>
<keyword evidence="5" id="KW-1185">Reference proteome</keyword>
<dbReference type="Gene3D" id="1.20.144.10">
    <property type="entry name" value="Phosphatidic acid phosphatase type 2/haloperoxidase"/>
    <property type="match status" value="1"/>
</dbReference>
<feature type="transmembrane region" description="Helical" evidence="1">
    <location>
        <begin position="197"/>
        <end position="214"/>
    </location>
</feature>
<gene>
    <name evidence="4" type="ORF">ALE3EI_2112</name>
</gene>
<protein>
    <recommendedName>
        <fullName evidence="3">Phosphatidic acid phosphatase type 2/haloperoxidase domain-containing protein</fullName>
    </recommendedName>
</protein>
<reference evidence="4 5" key="1">
    <citation type="submission" date="2020-04" db="EMBL/GenBank/DDBJ databases">
        <title>Genome sequence of Altibacter aquimarinus strain ALE3EI.</title>
        <authorList>
            <person name="Oh H.-M."/>
            <person name="Jang D."/>
        </authorList>
    </citation>
    <scope>NUCLEOTIDE SEQUENCE [LARGE SCALE GENOMIC DNA]</scope>
    <source>
        <strain evidence="4 5">ALE3EI</strain>
    </source>
</reference>
<dbReference type="Proteomes" id="UP000515514">
    <property type="component" value="Chromosome"/>
</dbReference>
<keyword evidence="1" id="KW-0812">Transmembrane</keyword>
<accession>A0A7G8PWE3</accession>